<evidence type="ECO:0000313" key="11">
    <source>
        <dbReference type="EMBL" id="CAB4677913.1"/>
    </source>
</evidence>
<dbReference type="EMBL" id="CAEZXI010000007">
    <property type="protein sequence ID" value="CAB4677913.1"/>
    <property type="molecule type" value="Genomic_DNA"/>
</dbReference>
<evidence type="ECO:0000259" key="10">
    <source>
        <dbReference type="Pfam" id="PF08264"/>
    </source>
</evidence>
<dbReference type="FunFam" id="1.10.730.10:FF:000002">
    <property type="entry name" value="Leucine--tRNA ligase"/>
    <property type="match status" value="1"/>
</dbReference>
<feature type="domain" description="Methionyl/Valyl/Leucyl/Isoleucyl-tRNA synthetase anticodon-binding" evidence="10">
    <location>
        <begin position="113"/>
        <end position="234"/>
    </location>
</feature>
<dbReference type="InterPro" id="IPR013155">
    <property type="entry name" value="M/V/L/I-tRNA-synth_anticd-bd"/>
</dbReference>
<dbReference type="PANTHER" id="PTHR43740:SF2">
    <property type="entry name" value="LEUCINE--TRNA LIGASE, MITOCHONDRIAL"/>
    <property type="match status" value="1"/>
</dbReference>
<evidence type="ECO:0000256" key="5">
    <source>
        <dbReference type="ARBA" id="ARBA00022840"/>
    </source>
</evidence>
<dbReference type="EC" id="6.1.1.4" evidence="2"/>
<evidence type="ECO:0000256" key="2">
    <source>
        <dbReference type="ARBA" id="ARBA00013164"/>
    </source>
</evidence>
<dbReference type="InterPro" id="IPR014729">
    <property type="entry name" value="Rossmann-like_a/b/a_fold"/>
</dbReference>
<evidence type="ECO:0000259" key="9">
    <source>
        <dbReference type="Pfam" id="PF00133"/>
    </source>
</evidence>
<evidence type="ECO:0000256" key="1">
    <source>
        <dbReference type="ARBA" id="ARBA00005594"/>
    </source>
</evidence>
<protein>
    <recommendedName>
        <fullName evidence="2">leucine--tRNA ligase</fullName>
        <ecNumber evidence="2">6.1.1.4</ecNumber>
    </recommendedName>
</protein>
<keyword evidence="7" id="KW-0030">Aminoacyl-tRNA synthetase</keyword>
<keyword evidence="6" id="KW-0648">Protein biosynthesis</keyword>
<evidence type="ECO:0000256" key="7">
    <source>
        <dbReference type="ARBA" id="ARBA00023146"/>
    </source>
</evidence>
<dbReference type="GO" id="GO:0006429">
    <property type="term" value="P:leucyl-tRNA aminoacylation"/>
    <property type="evidence" value="ECO:0007669"/>
    <property type="project" value="InterPro"/>
</dbReference>
<dbReference type="Gene3D" id="3.10.20.590">
    <property type="match status" value="1"/>
</dbReference>
<evidence type="ECO:0000256" key="6">
    <source>
        <dbReference type="ARBA" id="ARBA00022917"/>
    </source>
</evidence>
<proteinExistence type="inferred from homology"/>
<dbReference type="GO" id="GO:0005524">
    <property type="term" value="F:ATP binding"/>
    <property type="evidence" value="ECO:0007669"/>
    <property type="project" value="UniProtKB-KW"/>
</dbReference>
<gene>
    <name evidence="11" type="ORF">UFOPK2362_00163</name>
</gene>
<dbReference type="Pfam" id="PF08264">
    <property type="entry name" value="Anticodon_1"/>
    <property type="match status" value="1"/>
</dbReference>
<comment type="similarity">
    <text evidence="1">Belongs to the class-I aminoacyl-tRNA synthetase family.</text>
</comment>
<evidence type="ECO:0000256" key="8">
    <source>
        <dbReference type="ARBA" id="ARBA00047469"/>
    </source>
</evidence>
<dbReference type="InterPro" id="IPR002302">
    <property type="entry name" value="Leu-tRNA-ligase"/>
</dbReference>
<dbReference type="GO" id="GO:0005829">
    <property type="term" value="C:cytosol"/>
    <property type="evidence" value="ECO:0007669"/>
    <property type="project" value="TreeGrafter"/>
</dbReference>
<dbReference type="AlphaFoldDB" id="A0A6J6N022"/>
<dbReference type="Pfam" id="PF00133">
    <property type="entry name" value="tRNA-synt_1"/>
    <property type="match status" value="1"/>
</dbReference>
<evidence type="ECO:0000256" key="4">
    <source>
        <dbReference type="ARBA" id="ARBA00022741"/>
    </source>
</evidence>
<name>A0A6J6N022_9ZZZZ</name>
<dbReference type="CDD" id="cd07958">
    <property type="entry name" value="Anticodon_Ia_Leu_BEm"/>
    <property type="match status" value="1"/>
</dbReference>
<dbReference type="InterPro" id="IPR009080">
    <property type="entry name" value="tRNAsynth_Ia_anticodon-bd"/>
</dbReference>
<keyword evidence="3" id="KW-0436">Ligase</keyword>
<dbReference type="Gene3D" id="3.40.50.620">
    <property type="entry name" value="HUPs"/>
    <property type="match status" value="1"/>
</dbReference>
<keyword evidence="5" id="KW-0067">ATP-binding</keyword>
<evidence type="ECO:0000256" key="3">
    <source>
        <dbReference type="ARBA" id="ARBA00022598"/>
    </source>
</evidence>
<accession>A0A6J6N022</accession>
<dbReference type="PANTHER" id="PTHR43740">
    <property type="entry name" value="LEUCYL-TRNA SYNTHETASE"/>
    <property type="match status" value="1"/>
</dbReference>
<comment type="catalytic activity">
    <reaction evidence="8">
        <text>tRNA(Leu) + L-leucine + ATP = L-leucyl-tRNA(Leu) + AMP + diphosphate</text>
        <dbReference type="Rhea" id="RHEA:11688"/>
        <dbReference type="Rhea" id="RHEA-COMP:9613"/>
        <dbReference type="Rhea" id="RHEA-COMP:9622"/>
        <dbReference type="ChEBI" id="CHEBI:30616"/>
        <dbReference type="ChEBI" id="CHEBI:33019"/>
        <dbReference type="ChEBI" id="CHEBI:57427"/>
        <dbReference type="ChEBI" id="CHEBI:78442"/>
        <dbReference type="ChEBI" id="CHEBI:78494"/>
        <dbReference type="ChEBI" id="CHEBI:456215"/>
        <dbReference type="EC" id="6.1.1.4"/>
    </reaction>
</comment>
<dbReference type="GO" id="GO:0004823">
    <property type="term" value="F:leucine-tRNA ligase activity"/>
    <property type="evidence" value="ECO:0007669"/>
    <property type="project" value="UniProtKB-EC"/>
</dbReference>
<organism evidence="11">
    <name type="scientific">freshwater metagenome</name>
    <dbReference type="NCBI Taxonomy" id="449393"/>
    <lineage>
        <taxon>unclassified sequences</taxon>
        <taxon>metagenomes</taxon>
        <taxon>ecological metagenomes</taxon>
    </lineage>
</organism>
<dbReference type="Gene3D" id="1.10.730.10">
    <property type="entry name" value="Isoleucyl-tRNA Synthetase, Domain 1"/>
    <property type="match status" value="1"/>
</dbReference>
<dbReference type="SUPFAM" id="SSF47323">
    <property type="entry name" value="Anticodon-binding domain of a subclass of class I aminoacyl-tRNA synthetases"/>
    <property type="match status" value="1"/>
</dbReference>
<feature type="domain" description="Aminoacyl-tRNA synthetase class Ia" evidence="9">
    <location>
        <begin position="15"/>
        <end position="76"/>
    </location>
</feature>
<keyword evidence="4" id="KW-0547">Nucleotide-binding</keyword>
<reference evidence="11" key="1">
    <citation type="submission" date="2020-05" db="EMBL/GenBank/DDBJ databases">
        <authorList>
            <person name="Chiriac C."/>
            <person name="Salcher M."/>
            <person name="Ghai R."/>
            <person name="Kavagutti S V."/>
        </authorList>
    </citation>
    <scope>NUCLEOTIDE SEQUENCE</scope>
</reference>
<dbReference type="InterPro" id="IPR002300">
    <property type="entry name" value="aa-tRNA-synth_Ia"/>
</dbReference>
<sequence>MYSRFFTKVLHDLGHLNFTEPFTRLLNQGMVLMDGSAMSKSRGNLVKLSDELNTHGVDAIRVALVFAGPPEDDIDWSDVSPAGSLKFLNRAWRIAGDITSRPGVSFNDGDIALRKVTHKSLNDISLAVESFRFNVCIARIMELVNATRKAIDSGCGGADPAVREGAEVIAIALSLVAPYTAEEMWEKLGHKPAIANAGWPIVDPALLEDDAVEVVLQINGKIIDRLEVSPSITKENLEIAARANEKVAAALSGVEVKKAIVVAPKLVNFVI</sequence>
<dbReference type="SUPFAM" id="SSF52374">
    <property type="entry name" value="Nucleotidylyl transferase"/>
    <property type="match status" value="1"/>
</dbReference>